<dbReference type="OrthoDB" id="7234653at2759"/>
<feature type="chain" id="PRO_5040467663" evidence="1">
    <location>
        <begin position="19"/>
        <end position="171"/>
    </location>
</feature>
<proteinExistence type="predicted"/>
<evidence type="ECO:0000313" key="3">
    <source>
        <dbReference type="Proteomes" id="UP001154114"/>
    </source>
</evidence>
<sequence length="171" mass="18097">MFCIIGAILMISLPALQACPDPMTVHIQNCDGAIILHSDNCDQQPRYQPTIGNHYTANNCEPDCTCVSKQNYSPCPVPSHPTPTCFCCTPVYGCPTQYPATNTGSCGCPMLYSAANSGSYGISSQNPSSNVGSYGSSSQYPTANACSCGCCPVRDTMPCGGFDRGYSSFYC</sequence>
<keyword evidence="3" id="KW-1185">Reference proteome</keyword>
<dbReference type="EMBL" id="LR824030">
    <property type="protein sequence ID" value="CAH0599081.1"/>
    <property type="molecule type" value="Genomic_DNA"/>
</dbReference>
<evidence type="ECO:0000313" key="2">
    <source>
        <dbReference type="EMBL" id="CAH0599081.1"/>
    </source>
</evidence>
<dbReference type="Proteomes" id="UP001154114">
    <property type="component" value="Chromosome 27"/>
</dbReference>
<reference evidence="2" key="1">
    <citation type="submission" date="2021-12" db="EMBL/GenBank/DDBJ databases">
        <authorList>
            <person name="King R."/>
        </authorList>
    </citation>
    <scope>NUCLEOTIDE SEQUENCE</scope>
</reference>
<accession>A0A9P0BWQ5</accession>
<evidence type="ECO:0000256" key="1">
    <source>
        <dbReference type="SAM" id="SignalP"/>
    </source>
</evidence>
<feature type="signal peptide" evidence="1">
    <location>
        <begin position="1"/>
        <end position="18"/>
    </location>
</feature>
<dbReference type="AlphaFoldDB" id="A0A9P0BWQ5"/>
<organism evidence="2 3">
    <name type="scientific">Chrysodeixis includens</name>
    <name type="common">Soybean looper</name>
    <name type="synonym">Pseudoplusia includens</name>
    <dbReference type="NCBI Taxonomy" id="689277"/>
    <lineage>
        <taxon>Eukaryota</taxon>
        <taxon>Metazoa</taxon>
        <taxon>Ecdysozoa</taxon>
        <taxon>Arthropoda</taxon>
        <taxon>Hexapoda</taxon>
        <taxon>Insecta</taxon>
        <taxon>Pterygota</taxon>
        <taxon>Neoptera</taxon>
        <taxon>Endopterygota</taxon>
        <taxon>Lepidoptera</taxon>
        <taxon>Glossata</taxon>
        <taxon>Ditrysia</taxon>
        <taxon>Noctuoidea</taxon>
        <taxon>Noctuidae</taxon>
        <taxon>Plusiinae</taxon>
        <taxon>Chrysodeixis</taxon>
    </lineage>
</organism>
<name>A0A9P0BWQ5_CHRIL</name>
<gene>
    <name evidence="2" type="ORF">CINC_LOCUS8507</name>
</gene>
<keyword evidence="1" id="KW-0732">Signal</keyword>
<protein>
    <submittedName>
        <fullName evidence="2">Uncharacterized protein</fullName>
    </submittedName>
</protein>